<dbReference type="GO" id="GO:0006355">
    <property type="term" value="P:regulation of DNA-templated transcription"/>
    <property type="evidence" value="ECO:0007669"/>
    <property type="project" value="InterPro"/>
</dbReference>
<dbReference type="PANTHER" id="PTHR45228:SF5">
    <property type="entry name" value="CYCLIC DI-GMP PHOSPHODIESTERASE VC_1348-RELATED"/>
    <property type="match status" value="1"/>
</dbReference>
<accession>A0A4R8WHL7</accession>
<dbReference type="RefSeq" id="WP_134505998.1">
    <property type="nucleotide sequence ID" value="NZ_SOFM01000003.1"/>
</dbReference>
<evidence type="ECO:0000259" key="1">
    <source>
        <dbReference type="PROSITE" id="PS50043"/>
    </source>
</evidence>
<dbReference type="PANTHER" id="PTHR45228">
    <property type="entry name" value="CYCLIC DI-GMP PHOSPHODIESTERASE TM_0186-RELATED"/>
    <property type="match status" value="1"/>
</dbReference>
<protein>
    <submittedName>
        <fullName evidence="3">HD domain-containing protein</fullName>
    </submittedName>
</protein>
<dbReference type="Pfam" id="PF00196">
    <property type="entry name" value="GerE"/>
    <property type="match status" value="1"/>
</dbReference>
<evidence type="ECO:0000259" key="2">
    <source>
        <dbReference type="PROSITE" id="PS51832"/>
    </source>
</evidence>
<dbReference type="Gene3D" id="1.10.3210.10">
    <property type="entry name" value="Hypothetical protein af1432"/>
    <property type="match status" value="2"/>
</dbReference>
<evidence type="ECO:0000313" key="3">
    <source>
        <dbReference type="EMBL" id="TFC08008.1"/>
    </source>
</evidence>
<dbReference type="PROSITE" id="PS50043">
    <property type="entry name" value="HTH_LUXR_2"/>
    <property type="match status" value="1"/>
</dbReference>
<dbReference type="AlphaFoldDB" id="A0A4R8WHL7"/>
<dbReference type="Gene3D" id="1.10.10.10">
    <property type="entry name" value="Winged helix-like DNA-binding domain superfamily/Winged helix DNA-binding domain"/>
    <property type="match status" value="1"/>
</dbReference>
<proteinExistence type="predicted"/>
<dbReference type="Pfam" id="PF13487">
    <property type="entry name" value="HD_5"/>
    <property type="match status" value="2"/>
</dbReference>
<comment type="caution">
    <text evidence="3">The sequence shown here is derived from an EMBL/GenBank/DDBJ whole genome shotgun (WGS) entry which is preliminary data.</text>
</comment>
<dbReference type="SMART" id="SM00471">
    <property type="entry name" value="HDc"/>
    <property type="match status" value="1"/>
</dbReference>
<dbReference type="InterPro" id="IPR052020">
    <property type="entry name" value="Cyclic_di-GMP/3'3'-cGAMP_PDE"/>
</dbReference>
<gene>
    <name evidence="3" type="ORF">E3O32_00665</name>
</gene>
<feature type="domain" description="HD-GYP" evidence="2">
    <location>
        <begin position="11"/>
        <end position="245"/>
    </location>
</feature>
<keyword evidence="4" id="KW-1185">Reference proteome</keyword>
<dbReference type="PROSITE" id="PS00622">
    <property type="entry name" value="HTH_LUXR_1"/>
    <property type="match status" value="1"/>
</dbReference>
<dbReference type="InterPro" id="IPR003607">
    <property type="entry name" value="HD/PDEase_dom"/>
</dbReference>
<dbReference type="SMART" id="SM00421">
    <property type="entry name" value="HTH_LUXR"/>
    <property type="match status" value="1"/>
</dbReference>
<dbReference type="EMBL" id="SOFM01000003">
    <property type="protein sequence ID" value="TFC08008.1"/>
    <property type="molecule type" value="Genomic_DNA"/>
</dbReference>
<dbReference type="InterPro" id="IPR037522">
    <property type="entry name" value="HD_GYP_dom"/>
</dbReference>
<evidence type="ECO:0000313" key="4">
    <source>
        <dbReference type="Proteomes" id="UP000297643"/>
    </source>
</evidence>
<sequence>MEPTARRRDMALPRRIEVVAGLSVAIDLGLGQPAEHMLRTALIACRLADRLGLSRKQRDTTYYTAMMMWIGCNADSQEYARWFGDDIAVRRDAYSVDWTGMPFLRFLLRNVARGEPTARRVLTMGAMLRDARGQLGAHMHSHCLSAAALADHIGLPSDVVRAVGFTFERFDGAGLPRGCPGEQIPIEMRIAQLADTAEVHYRMYGINAAVAMALARRGGHFDPAVVDALVEDPDPVFAEVADGDAWSAAIAEAPDAETRLDDDGLDTLVCAIGDFADLKCPFALGHSRGVAALAAGAGELLGLDKTEVRALLRAGHLHDIGKLGVSSQIWSKRGELTVSEWERVRMHPYLTDRALSRIPRLERERAYARAHHEHVDGSGYPLGMSGTSLGPGERILAAAVSYQTALEPRPHREALDPDDAAARLGRRSAHGLFDSECTAAVLTVAGHHAVRVREVDGLTPREREVLCHVARGLSNREIAAKLVLSEKTVRNHVERTYAKIGATNRVGASLYALQHGLASPPAP</sequence>
<dbReference type="PROSITE" id="PS51832">
    <property type="entry name" value="HD_GYP"/>
    <property type="match status" value="2"/>
</dbReference>
<dbReference type="InterPro" id="IPR000792">
    <property type="entry name" value="Tscrpt_reg_LuxR_C"/>
</dbReference>
<dbReference type="SUPFAM" id="SSF46894">
    <property type="entry name" value="C-terminal effector domain of the bipartite response regulators"/>
    <property type="match status" value="1"/>
</dbReference>
<feature type="domain" description="HD-GYP" evidence="2">
    <location>
        <begin position="261"/>
        <end position="456"/>
    </location>
</feature>
<dbReference type="InterPro" id="IPR016032">
    <property type="entry name" value="Sig_transdc_resp-reg_C-effctor"/>
</dbReference>
<reference evidence="3 4" key="1">
    <citation type="submission" date="2019-03" db="EMBL/GenBank/DDBJ databases">
        <title>Genomics of glacier-inhabiting Cryobacterium strains.</title>
        <authorList>
            <person name="Liu Q."/>
            <person name="Xin Y.-H."/>
        </authorList>
    </citation>
    <scope>NUCLEOTIDE SEQUENCE [LARGE SCALE GENOMIC DNA]</scope>
    <source>
        <strain evidence="3 4">RHLT2-21</strain>
    </source>
</reference>
<dbReference type="GO" id="GO:0003677">
    <property type="term" value="F:DNA binding"/>
    <property type="evidence" value="ECO:0007669"/>
    <property type="project" value="InterPro"/>
</dbReference>
<dbReference type="CDD" id="cd00077">
    <property type="entry name" value="HDc"/>
    <property type="match status" value="1"/>
</dbReference>
<name>A0A4R8WHL7_9MICO</name>
<dbReference type="PRINTS" id="PR00038">
    <property type="entry name" value="HTHLUXR"/>
</dbReference>
<organism evidence="3 4">
    <name type="scientific">Cryobacterium mannosilyticum</name>
    <dbReference type="NCBI Taxonomy" id="1259190"/>
    <lineage>
        <taxon>Bacteria</taxon>
        <taxon>Bacillati</taxon>
        <taxon>Actinomycetota</taxon>
        <taxon>Actinomycetes</taxon>
        <taxon>Micrococcales</taxon>
        <taxon>Microbacteriaceae</taxon>
        <taxon>Cryobacterium</taxon>
    </lineage>
</organism>
<dbReference type="Proteomes" id="UP000297643">
    <property type="component" value="Unassembled WGS sequence"/>
</dbReference>
<dbReference type="InterPro" id="IPR036388">
    <property type="entry name" value="WH-like_DNA-bd_sf"/>
</dbReference>
<feature type="domain" description="HTH luxR-type" evidence="1">
    <location>
        <begin position="451"/>
        <end position="516"/>
    </location>
</feature>
<dbReference type="CDD" id="cd06170">
    <property type="entry name" value="LuxR_C_like"/>
    <property type="match status" value="1"/>
</dbReference>
<dbReference type="SUPFAM" id="SSF109604">
    <property type="entry name" value="HD-domain/PDEase-like"/>
    <property type="match status" value="2"/>
</dbReference>